<evidence type="ECO:0000313" key="1">
    <source>
        <dbReference type="EMBL" id="KAA6321144.1"/>
    </source>
</evidence>
<dbReference type="Pfam" id="PF08902">
    <property type="entry name" value="DUF1848"/>
    <property type="match status" value="1"/>
</dbReference>
<dbReference type="AlphaFoldDB" id="A0A5J4QJS1"/>
<name>A0A5J4QJS1_9ZZZZ</name>
<proteinExistence type="predicted"/>
<sequence>MKQWNKVQIKADNGEIREGIAPVVISASRATDIPAFHAQWFMNRLAKGYIKWENRFNRAKPKYISLENTRLIVFWTKNPAPIIPHLKELKDRGLNFYFQYTLNDYEGQNFEPAIPSVEKRIQTFIRLSEQIGKERVIWRFDPLLLSENLSINDLLLKIWHTGNKLVPHTNKLVFSFADVFNYPRVKANLIKDSCYFTKENIHLSEFTTDKKQEMAVGLKKMLHEWRKINPAFTMATCAEDIDLRAYEIEHNKCIDDDLMIRLFPNDAELMSFVGYQPGLLNGDARTAADKKQLKDKSQRPLCGCVYSKDIGCYNTCGHFCVYCYANASRELVTQNMKRLNSEFDIILPL</sequence>
<dbReference type="InterPro" id="IPR014998">
    <property type="entry name" value="DUF1848"/>
</dbReference>
<dbReference type="EMBL" id="SNRY01003394">
    <property type="protein sequence ID" value="KAA6321144.1"/>
    <property type="molecule type" value="Genomic_DNA"/>
</dbReference>
<gene>
    <name evidence="1" type="ORF">EZS27_029170</name>
</gene>
<accession>A0A5J4QJS1</accession>
<reference evidence="1" key="1">
    <citation type="submission" date="2019-03" db="EMBL/GenBank/DDBJ databases">
        <title>Single cell metagenomics reveals metabolic interactions within the superorganism composed of flagellate Streblomastix strix and complex community of Bacteroidetes bacteria on its surface.</title>
        <authorList>
            <person name="Treitli S.C."/>
            <person name="Kolisko M."/>
            <person name="Husnik F."/>
            <person name="Keeling P."/>
            <person name="Hampl V."/>
        </authorList>
    </citation>
    <scope>NUCLEOTIDE SEQUENCE</scope>
    <source>
        <strain evidence="1">STM</strain>
    </source>
</reference>
<evidence type="ECO:0008006" key="2">
    <source>
        <dbReference type="Google" id="ProtNLM"/>
    </source>
</evidence>
<protein>
    <recommendedName>
        <fullName evidence="2">DUF1848 domain-containing protein</fullName>
    </recommendedName>
</protein>
<organism evidence="1">
    <name type="scientific">termite gut metagenome</name>
    <dbReference type="NCBI Taxonomy" id="433724"/>
    <lineage>
        <taxon>unclassified sequences</taxon>
        <taxon>metagenomes</taxon>
        <taxon>organismal metagenomes</taxon>
    </lineage>
</organism>
<comment type="caution">
    <text evidence="1">The sequence shown here is derived from an EMBL/GenBank/DDBJ whole genome shotgun (WGS) entry which is preliminary data.</text>
</comment>